<dbReference type="PROSITE" id="PS50889">
    <property type="entry name" value="S4"/>
    <property type="match status" value="1"/>
</dbReference>
<proteinExistence type="inferred from homology"/>
<dbReference type="FunFam" id="3.10.290.10:FF:000003">
    <property type="entry name" value="Pseudouridine synthase"/>
    <property type="match status" value="1"/>
</dbReference>
<dbReference type="InterPro" id="IPR002942">
    <property type="entry name" value="S4_RNA-bd"/>
</dbReference>
<dbReference type="PANTHER" id="PTHR47683">
    <property type="entry name" value="PSEUDOURIDINE SYNTHASE FAMILY PROTEIN-RELATED"/>
    <property type="match status" value="1"/>
</dbReference>
<dbReference type="GO" id="GO:0003723">
    <property type="term" value="F:RNA binding"/>
    <property type="evidence" value="ECO:0007669"/>
    <property type="project" value="InterPro"/>
</dbReference>
<dbReference type="EMBL" id="UINC01101225">
    <property type="protein sequence ID" value="SVC61867.1"/>
    <property type="molecule type" value="Genomic_DNA"/>
</dbReference>
<protein>
    <recommendedName>
        <fullName evidence="3">RNA-binding S4 domain-containing protein</fullName>
    </recommendedName>
</protein>
<organism evidence="4">
    <name type="scientific">marine metagenome</name>
    <dbReference type="NCBI Taxonomy" id="408172"/>
    <lineage>
        <taxon>unclassified sequences</taxon>
        <taxon>metagenomes</taxon>
        <taxon>ecological metagenomes</taxon>
    </lineage>
</organism>
<reference evidence="4" key="1">
    <citation type="submission" date="2018-05" db="EMBL/GenBank/DDBJ databases">
        <authorList>
            <person name="Lanie J.A."/>
            <person name="Ng W.-L."/>
            <person name="Kazmierczak K.M."/>
            <person name="Andrzejewski T.M."/>
            <person name="Davidsen T.M."/>
            <person name="Wayne K.J."/>
            <person name="Tettelin H."/>
            <person name="Glass J.I."/>
            <person name="Rusch D."/>
            <person name="Podicherti R."/>
            <person name="Tsui H.-C.T."/>
            <person name="Winkler M.E."/>
        </authorList>
    </citation>
    <scope>NUCLEOTIDE SEQUENCE</scope>
</reference>
<dbReference type="GO" id="GO:0009982">
    <property type="term" value="F:pseudouridine synthase activity"/>
    <property type="evidence" value="ECO:0007669"/>
    <property type="project" value="UniProtKB-ARBA"/>
</dbReference>
<gene>
    <name evidence="4" type="ORF">METZ01_LOCUS314721</name>
</gene>
<dbReference type="PANTHER" id="PTHR47683:SF2">
    <property type="entry name" value="RNA-BINDING S4 DOMAIN-CONTAINING PROTEIN"/>
    <property type="match status" value="1"/>
</dbReference>
<keyword evidence="2" id="KW-0413">Isomerase</keyword>
<dbReference type="InterPro" id="IPR036986">
    <property type="entry name" value="S4_RNA-bd_sf"/>
</dbReference>
<evidence type="ECO:0000256" key="2">
    <source>
        <dbReference type="ARBA" id="ARBA00023235"/>
    </source>
</evidence>
<evidence type="ECO:0000259" key="3">
    <source>
        <dbReference type="SMART" id="SM00363"/>
    </source>
</evidence>
<dbReference type="SUPFAM" id="SSF55174">
    <property type="entry name" value="Alpha-L RNA-binding motif"/>
    <property type="match status" value="1"/>
</dbReference>
<dbReference type="InterPro" id="IPR050343">
    <property type="entry name" value="RsuA_PseudoU_synthase"/>
</dbReference>
<dbReference type="CDD" id="cd00165">
    <property type="entry name" value="S4"/>
    <property type="match status" value="1"/>
</dbReference>
<dbReference type="GO" id="GO:0006364">
    <property type="term" value="P:rRNA processing"/>
    <property type="evidence" value="ECO:0007669"/>
    <property type="project" value="UniProtKB-ARBA"/>
</dbReference>
<comment type="similarity">
    <text evidence="1">Belongs to the pseudouridine synthase RsuA family.</text>
</comment>
<evidence type="ECO:0000256" key="1">
    <source>
        <dbReference type="ARBA" id="ARBA00008348"/>
    </source>
</evidence>
<feature type="non-terminal residue" evidence="4">
    <location>
        <position position="71"/>
    </location>
</feature>
<dbReference type="AlphaFoldDB" id="A0A382NNH0"/>
<sequence>MRLNKYLAHSGVASRRQSDALIQQATTFVNGKLITDPAFSVTEKDEIVFDGKKLSIVKNSQVFLFHKPLNV</sequence>
<name>A0A382NNH0_9ZZZZ</name>
<dbReference type="Pfam" id="PF01479">
    <property type="entry name" value="S4"/>
    <property type="match status" value="1"/>
</dbReference>
<evidence type="ECO:0000313" key="4">
    <source>
        <dbReference type="EMBL" id="SVC61867.1"/>
    </source>
</evidence>
<dbReference type="SMART" id="SM00363">
    <property type="entry name" value="S4"/>
    <property type="match status" value="1"/>
</dbReference>
<accession>A0A382NNH0</accession>
<feature type="domain" description="RNA-binding S4" evidence="3">
    <location>
        <begin position="1"/>
        <end position="62"/>
    </location>
</feature>
<dbReference type="Gene3D" id="3.10.290.10">
    <property type="entry name" value="RNA-binding S4 domain"/>
    <property type="match status" value="1"/>
</dbReference>